<evidence type="ECO:0000313" key="6">
    <source>
        <dbReference type="Proteomes" id="UP001596996"/>
    </source>
</evidence>
<comment type="catalytic activity">
    <reaction evidence="3">
        <text>thiosulfate + [thioredoxin]-dithiol = [thioredoxin]-disulfide + hydrogen sulfide + sulfite + 2 H(+)</text>
        <dbReference type="Rhea" id="RHEA:83859"/>
        <dbReference type="Rhea" id="RHEA-COMP:10698"/>
        <dbReference type="Rhea" id="RHEA-COMP:10700"/>
        <dbReference type="ChEBI" id="CHEBI:15378"/>
        <dbReference type="ChEBI" id="CHEBI:17359"/>
        <dbReference type="ChEBI" id="CHEBI:29919"/>
        <dbReference type="ChEBI" id="CHEBI:29950"/>
        <dbReference type="ChEBI" id="CHEBI:33542"/>
        <dbReference type="ChEBI" id="CHEBI:50058"/>
    </reaction>
</comment>
<dbReference type="PANTHER" id="PTHR43031">
    <property type="entry name" value="FAD-DEPENDENT OXIDOREDUCTASE"/>
    <property type="match status" value="1"/>
</dbReference>
<dbReference type="Gene3D" id="3.40.250.10">
    <property type="entry name" value="Rhodanese-like domain"/>
    <property type="match status" value="1"/>
</dbReference>
<evidence type="ECO:0000313" key="5">
    <source>
        <dbReference type="EMBL" id="MFD0965727.1"/>
    </source>
</evidence>
<dbReference type="InterPro" id="IPR036873">
    <property type="entry name" value="Rhodanese-like_dom_sf"/>
</dbReference>
<dbReference type="Proteomes" id="UP001596996">
    <property type="component" value="Unassembled WGS sequence"/>
</dbReference>
<dbReference type="PANTHER" id="PTHR43031:SF6">
    <property type="entry name" value="THIOSULFATE SULFURTRANSFERASE GLPE"/>
    <property type="match status" value="1"/>
</dbReference>
<protein>
    <recommendedName>
        <fullName evidence="3">Thiosulfate sulfurtransferase GlpE</fullName>
        <ecNumber evidence="3">2.8.1.1</ecNumber>
    </recommendedName>
</protein>
<dbReference type="PROSITE" id="PS50206">
    <property type="entry name" value="RHODANESE_3"/>
    <property type="match status" value="1"/>
</dbReference>
<dbReference type="InterPro" id="IPR023695">
    <property type="entry name" value="Thiosulf_sulfurTrfase"/>
</dbReference>
<dbReference type="GO" id="GO:0004792">
    <property type="term" value="F:thiosulfate-cyanide sulfurtransferase activity"/>
    <property type="evidence" value="ECO:0007669"/>
    <property type="project" value="UniProtKB-EC"/>
</dbReference>
<evidence type="ECO:0000256" key="2">
    <source>
        <dbReference type="ARBA" id="ARBA00022679"/>
    </source>
</evidence>
<dbReference type="RefSeq" id="WP_380818828.1">
    <property type="nucleotide sequence ID" value="NZ_JBHTJN010000004.1"/>
</dbReference>
<evidence type="ECO:0000259" key="4">
    <source>
        <dbReference type="PROSITE" id="PS50206"/>
    </source>
</evidence>
<dbReference type="InterPro" id="IPR001763">
    <property type="entry name" value="Rhodanese-like_dom"/>
</dbReference>
<dbReference type="CDD" id="cd01444">
    <property type="entry name" value="GlpE_ST"/>
    <property type="match status" value="1"/>
</dbReference>
<accession>A0ABW3I7V2</accession>
<comment type="similarity">
    <text evidence="3">Belongs to the GlpE family.</text>
</comment>
<organism evidence="5 6">
    <name type="scientific">Seminibacterium arietis</name>
    <dbReference type="NCBI Taxonomy" id="1173502"/>
    <lineage>
        <taxon>Bacteria</taxon>
        <taxon>Pseudomonadati</taxon>
        <taxon>Pseudomonadota</taxon>
        <taxon>Gammaproteobacteria</taxon>
        <taxon>Pasteurellales</taxon>
        <taxon>Pasteurellaceae</taxon>
        <taxon>Seminibacterium</taxon>
    </lineage>
</organism>
<dbReference type="NCBIfam" id="NF001195">
    <property type="entry name" value="PRK00162.1"/>
    <property type="match status" value="1"/>
</dbReference>
<dbReference type="SUPFAM" id="SSF52821">
    <property type="entry name" value="Rhodanese/Cell cycle control phosphatase"/>
    <property type="match status" value="1"/>
</dbReference>
<dbReference type="InterPro" id="IPR050229">
    <property type="entry name" value="GlpE_sulfurtransferase"/>
</dbReference>
<gene>
    <name evidence="3 5" type="primary">glpE</name>
    <name evidence="5" type="ORF">ACFQ02_02480</name>
</gene>
<dbReference type="HAMAP" id="MF_01009">
    <property type="entry name" value="Thiosulf_sulfurtr"/>
    <property type="match status" value="1"/>
</dbReference>
<sequence>MTSFSEITARQAWKMQIEKNAILVDIRDSTQFNLSHPKNAFHLTNQSYNTFQQQCDYDRPVIVVCYHGVSSLNTAAFLIEQGYERVYSLIGGFDSWVKNNLPTENESKFNPQMT</sequence>
<evidence type="ECO:0000256" key="3">
    <source>
        <dbReference type="HAMAP-Rule" id="MF_01009"/>
    </source>
</evidence>
<feature type="active site" description="Cysteine persulfide intermediate" evidence="3">
    <location>
        <position position="65"/>
    </location>
</feature>
<dbReference type="Pfam" id="PF00581">
    <property type="entry name" value="Rhodanese"/>
    <property type="match status" value="1"/>
</dbReference>
<dbReference type="EMBL" id="JBHTJN010000004">
    <property type="protein sequence ID" value="MFD0965727.1"/>
    <property type="molecule type" value="Genomic_DNA"/>
</dbReference>
<comment type="caution">
    <text evidence="5">The sequence shown here is derived from an EMBL/GenBank/DDBJ whole genome shotgun (WGS) entry which is preliminary data.</text>
</comment>
<keyword evidence="6" id="KW-1185">Reference proteome</keyword>
<dbReference type="SMART" id="SM00450">
    <property type="entry name" value="RHOD"/>
    <property type="match status" value="1"/>
</dbReference>
<reference evidence="6" key="1">
    <citation type="journal article" date="2019" name="Int. J. Syst. Evol. Microbiol.">
        <title>The Global Catalogue of Microorganisms (GCM) 10K type strain sequencing project: providing services to taxonomists for standard genome sequencing and annotation.</title>
        <authorList>
            <consortium name="The Broad Institute Genomics Platform"/>
            <consortium name="The Broad Institute Genome Sequencing Center for Infectious Disease"/>
            <person name="Wu L."/>
            <person name="Ma J."/>
        </authorList>
    </citation>
    <scope>NUCLEOTIDE SEQUENCE [LARGE SCALE GENOMIC DNA]</scope>
    <source>
        <strain evidence="6">CCUG 61707</strain>
    </source>
</reference>
<dbReference type="EC" id="2.8.1.1" evidence="3"/>
<keyword evidence="2 3" id="KW-0808">Transferase</keyword>
<comment type="function">
    <text evidence="3">Transferase that catalyzes the transfer of sulfur from thiosulfate to thiophilic acceptors such as cyanide or dithiols. May function in a CysM-independent thiosulfate assimilation pathway by catalyzing the conversion of thiosulfate to sulfite, which can then be used for L-cysteine biosynthesis.</text>
</comment>
<comment type="catalytic activity">
    <reaction evidence="3">
        <text>thiosulfate + hydrogen cyanide = thiocyanate + sulfite + 2 H(+)</text>
        <dbReference type="Rhea" id="RHEA:16881"/>
        <dbReference type="ChEBI" id="CHEBI:15378"/>
        <dbReference type="ChEBI" id="CHEBI:17359"/>
        <dbReference type="ChEBI" id="CHEBI:18022"/>
        <dbReference type="ChEBI" id="CHEBI:18407"/>
        <dbReference type="ChEBI" id="CHEBI:33542"/>
        <dbReference type="EC" id="2.8.1.1"/>
    </reaction>
</comment>
<keyword evidence="1 3" id="KW-0963">Cytoplasm</keyword>
<proteinExistence type="inferred from homology"/>
<name>A0ABW3I7V2_9PAST</name>
<evidence type="ECO:0000256" key="1">
    <source>
        <dbReference type="ARBA" id="ARBA00022490"/>
    </source>
</evidence>
<feature type="domain" description="Rhodanese" evidence="4">
    <location>
        <begin position="17"/>
        <end position="105"/>
    </location>
</feature>
<comment type="subcellular location">
    <subcellularLocation>
        <location evidence="3">Cytoplasm</location>
    </subcellularLocation>
</comment>